<evidence type="ECO:0000313" key="6">
    <source>
        <dbReference type="EMBL" id="GAA0379568.1"/>
    </source>
</evidence>
<dbReference type="Gene3D" id="3.40.50.1820">
    <property type="entry name" value="alpha/beta hydrolase"/>
    <property type="match status" value="1"/>
</dbReference>
<evidence type="ECO:0000256" key="2">
    <source>
        <dbReference type="ARBA" id="ARBA00022801"/>
    </source>
</evidence>
<dbReference type="InterPro" id="IPR029058">
    <property type="entry name" value="AB_hydrolase_fold"/>
</dbReference>
<reference evidence="6 7" key="1">
    <citation type="journal article" date="2019" name="Int. J. Syst. Evol. Microbiol.">
        <title>The Global Catalogue of Microorganisms (GCM) 10K type strain sequencing project: providing services to taxonomists for standard genome sequencing and annotation.</title>
        <authorList>
            <consortium name="The Broad Institute Genomics Platform"/>
            <consortium name="The Broad Institute Genome Sequencing Center for Infectious Disease"/>
            <person name="Wu L."/>
            <person name="Ma J."/>
        </authorList>
    </citation>
    <scope>NUCLEOTIDE SEQUENCE [LARGE SCALE GENOMIC DNA]</scope>
    <source>
        <strain evidence="6 7">JCM 13476</strain>
    </source>
</reference>
<dbReference type="RefSeq" id="WP_243862720.1">
    <property type="nucleotide sequence ID" value="NZ_BAAAEJ010000003.1"/>
</dbReference>
<keyword evidence="3" id="KW-0720">Serine protease</keyword>
<dbReference type="InterPro" id="IPR011659">
    <property type="entry name" value="WD40"/>
</dbReference>
<dbReference type="Pfam" id="PF00326">
    <property type="entry name" value="Peptidase_S9"/>
    <property type="match status" value="1"/>
</dbReference>
<evidence type="ECO:0000259" key="5">
    <source>
        <dbReference type="Pfam" id="PF00326"/>
    </source>
</evidence>
<dbReference type="Gene3D" id="2.120.10.30">
    <property type="entry name" value="TolB, C-terminal domain"/>
    <property type="match status" value="2"/>
</dbReference>
<organism evidence="6 7">
    <name type="scientific">Brevundimonas terrae</name>
    <dbReference type="NCBI Taxonomy" id="363631"/>
    <lineage>
        <taxon>Bacteria</taxon>
        <taxon>Pseudomonadati</taxon>
        <taxon>Pseudomonadota</taxon>
        <taxon>Alphaproteobacteria</taxon>
        <taxon>Caulobacterales</taxon>
        <taxon>Caulobacteraceae</taxon>
        <taxon>Brevundimonas</taxon>
    </lineage>
</organism>
<keyword evidence="7" id="KW-1185">Reference proteome</keyword>
<evidence type="ECO:0000256" key="1">
    <source>
        <dbReference type="ARBA" id="ARBA00022729"/>
    </source>
</evidence>
<name>A0ABN0Y114_9CAUL</name>
<dbReference type="SUPFAM" id="SSF53474">
    <property type="entry name" value="alpha/beta-Hydrolases"/>
    <property type="match status" value="1"/>
</dbReference>
<evidence type="ECO:0000313" key="7">
    <source>
        <dbReference type="Proteomes" id="UP001500791"/>
    </source>
</evidence>
<protein>
    <submittedName>
        <fullName evidence="6">S9 family peptidase</fullName>
    </submittedName>
</protein>
<dbReference type="Proteomes" id="UP001500791">
    <property type="component" value="Unassembled WGS sequence"/>
</dbReference>
<dbReference type="InterPro" id="IPR011042">
    <property type="entry name" value="6-blade_b-propeller_TolB-like"/>
</dbReference>
<dbReference type="SUPFAM" id="SSF82171">
    <property type="entry name" value="DPP6 N-terminal domain-like"/>
    <property type="match status" value="1"/>
</dbReference>
<dbReference type="PANTHER" id="PTHR42776">
    <property type="entry name" value="SERINE PEPTIDASE S9 FAMILY MEMBER"/>
    <property type="match status" value="1"/>
</dbReference>
<comment type="caution">
    <text evidence="6">The sequence shown here is derived from an EMBL/GenBank/DDBJ whole genome shotgun (WGS) entry which is preliminary data.</text>
</comment>
<dbReference type="InterPro" id="IPR001375">
    <property type="entry name" value="Peptidase_S9_cat"/>
</dbReference>
<accession>A0ABN0Y114</accession>
<feature type="chain" id="PRO_5045706604" evidence="4">
    <location>
        <begin position="24"/>
        <end position="693"/>
    </location>
</feature>
<evidence type="ECO:0000256" key="3">
    <source>
        <dbReference type="ARBA" id="ARBA00022825"/>
    </source>
</evidence>
<sequence>MRAQWMMATAAVALLGMAAPVWAQTGAAPQVASAPVATSHTVAGGLDLKTLATMDRVSSPVLSPDGKRVVYGVSSVDYDANKSASSLWIASVDGSFEPRKLVVSEGGASNPEWAADGRSIYFTSSRGGSNQVWRTDADGNAAAQVTSLPVGVSGFRLSPDNRSLILGISVFADCDTLECTKTRSDTAAKDTQTVYDQMPLRVFDRWYDGKKSHLYVQPLNTSGLAEGAARSLTQGLDADFGVSGIEFARDGSLLVSTKLLGDRNAFTNNNDLYRLSLSGGAPVNLTEGHTGPDYNPVLSPDGRRLAWLASPRENVGGDQPVVMVGDADGKNARALTSWDRGPSDLTWRSDGRALYATAADQGQNRLFEIDARTGTVKTLTDIGQVNEYDERAGTVVYALESFTSPTQLFVQKGGETRQITRHNAEALAAINPSRPDEIRFAGWNGEQTHGWVFKPANYVEGQKYPTVYLIHGGPKSPWTESWSYRWNPQVYTGAGYAVVMVNFHGSPGYGQAFTDAINSNWGTRPLEDLQKGWEAAVAQNSFIDSSRACALGASYGGYMVNMIAGKWNEPWQCLVNHAGVFDVPQLMNAMDIGTFIHEFEGATWDRKEVYDAQNPETYAGNWKKPMLVLHGSRDFRVPMEQGLATFSALQRLDIDSRFVHVPNANHWVLEPKAWVNWQQEILDWTAKYTGSSR</sequence>
<keyword evidence="1 4" id="KW-0732">Signal</keyword>
<dbReference type="EMBL" id="BAAAEJ010000003">
    <property type="protein sequence ID" value="GAA0379568.1"/>
    <property type="molecule type" value="Genomic_DNA"/>
</dbReference>
<proteinExistence type="predicted"/>
<keyword evidence="2" id="KW-0378">Hydrolase</keyword>
<feature type="signal peptide" evidence="4">
    <location>
        <begin position="1"/>
        <end position="23"/>
    </location>
</feature>
<gene>
    <name evidence="6" type="ORF">GCM10009093_03200</name>
</gene>
<dbReference type="Pfam" id="PF07676">
    <property type="entry name" value="PD40"/>
    <property type="match status" value="2"/>
</dbReference>
<evidence type="ECO:0000256" key="4">
    <source>
        <dbReference type="SAM" id="SignalP"/>
    </source>
</evidence>
<keyword evidence="3" id="KW-0645">Protease</keyword>
<dbReference type="PANTHER" id="PTHR42776:SF13">
    <property type="entry name" value="DIPEPTIDYL-PEPTIDASE 5"/>
    <property type="match status" value="1"/>
</dbReference>
<feature type="domain" description="Peptidase S9 prolyl oligopeptidase catalytic" evidence="5">
    <location>
        <begin position="482"/>
        <end position="691"/>
    </location>
</feature>